<evidence type="ECO:0000313" key="2">
    <source>
        <dbReference type="EMBL" id="GJT58577.1"/>
    </source>
</evidence>
<feature type="compositionally biased region" description="Polar residues" evidence="1">
    <location>
        <begin position="314"/>
        <end position="323"/>
    </location>
</feature>
<sequence length="448" mass="49199">MTRPPLALPPSGLPFLPMLPRRRPTTLRACGVFARRSLPVVPSSPLAVWAGCPSLLRSVRLWITGTNVVEWNSRRVTRSTVPRFEVQVVMITPGYALAPLTGTPEPANARENPGRSVLHSSDRSGIGADSASAASCRTGVIQYVVPHVPPLLRSFPILIVKHHEQQDVETDSFGRYSLMTGFRRLGSPLYSLSICGGFPYPSPRRSPDRKTLSPSRHWTRFPSFPESARTAALSPFHNVRAVAHEFKFEWPFEVPHALFDRERGGQLPSVLAPAAAPLEPPPVLEPAGYSKSNFKLRSKKSSTTDAANKEKSKQQPSAPNSNAYRKKSSQGQRGKAPPRQVYRPTARTVPSTLSRIHYTLPKKTADNQTEQNLFLLINNKKTSQHIQISADPSTSTASHDSQLRVDSSHQVIVDAIDSSLAANNSNVDNSSIQAMLLCLFSLSLIMNS</sequence>
<evidence type="ECO:0000256" key="1">
    <source>
        <dbReference type="SAM" id="MobiDB-lite"/>
    </source>
</evidence>
<feature type="region of interest" description="Disordered" evidence="1">
    <location>
        <begin position="104"/>
        <end position="123"/>
    </location>
</feature>
<evidence type="ECO:0000313" key="3">
    <source>
        <dbReference type="Proteomes" id="UP001151760"/>
    </source>
</evidence>
<protein>
    <submittedName>
        <fullName evidence="2">Uncharacterized protein</fullName>
    </submittedName>
</protein>
<feature type="region of interest" description="Disordered" evidence="1">
    <location>
        <begin position="282"/>
        <end position="348"/>
    </location>
</feature>
<dbReference type="EMBL" id="BQNB010017031">
    <property type="protein sequence ID" value="GJT58577.1"/>
    <property type="molecule type" value="Genomic_DNA"/>
</dbReference>
<dbReference type="Proteomes" id="UP001151760">
    <property type="component" value="Unassembled WGS sequence"/>
</dbReference>
<comment type="caution">
    <text evidence="2">The sequence shown here is derived from an EMBL/GenBank/DDBJ whole genome shotgun (WGS) entry which is preliminary data.</text>
</comment>
<name>A0ABQ5F5N7_9ASTR</name>
<proteinExistence type="predicted"/>
<reference evidence="2" key="2">
    <citation type="submission" date="2022-01" db="EMBL/GenBank/DDBJ databases">
        <authorList>
            <person name="Yamashiro T."/>
            <person name="Shiraishi A."/>
            <person name="Satake H."/>
            <person name="Nakayama K."/>
        </authorList>
    </citation>
    <scope>NUCLEOTIDE SEQUENCE</scope>
</reference>
<keyword evidence="3" id="KW-1185">Reference proteome</keyword>
<accession>A0ABQ5F5N7</accession>
<gene>
    <name evidence="2" type="ORF">Tco_1002110</name>
</gene>
<organism evidence="2 3">
    <name type="scientific">Tanacetum coccineum</name>
    <dbReference type="NCBI Taxonomy" id="301880"/>
    <lineage>
        <taxon>Eukaryota</taxon>
        <taxon>Viridiplantae</taxon>
        <taxon>Streptophyta</taxon>
        <taxon>Embryophyta</taxon>
        <taxon>Tracheophyta</taxon>
        <taxon>Spermatophyta</taxon>
        <taxon>Magnoliopsida</taxon>
        <taxon>eudicotyledons</taxon>
        <taxon>Gunneridae</taxon>
        <taxon>Pentapetalae</taxon>
        <taxon>asterids</taxon>
        <taxon>campanulids</taxon>
        <taxon>Asterales</taxon>
        <taxon>Asteraceae</taxon>
        <taxon>Asteroideae</taxon>
        <taxon>Anthemideae</taxon>
        <taxon>Anthemidinae</taxon>
        <taxon>Tanacetum</taxon>
    </lineage>
</organism>
<reference evidence="2" key="1">
    <citation type="journal article" date="2022" name="Int. J. Mol. Sci.">
        <title>Draft Genome of Tanacetum Coccineum: Genomic Comparison of Closely Related Tanacetum-Family Plants.</title>
        <authorList>
            <person name="Yamashiro T."/>
            <person name="Shiraishi A."/>
            <person name="Nakayama K."/>
            <person name="Satake H."/>
        </authorList>
    </citation>
    <scope>NUCLEOTIDE SEQUENCE</scope>
</reference>